<evidence type="ECO:0000313" key="18">
    <source>
        <dbReference type="Proteomes" id="UP000664521"/>
    </source>
</evidence>
<dbReference type="InterPro" id="IPR001944">
    <property type="entry name" value="Glycoside_Hdrlase_35"/>
</dbReference>
<dbReference type="FunFam" id="2.60.120.260:FF:000088">
    <property type="entry name" value="Beta-galactosidase A"/>
    <property type="match status" value="1"/>
</dbReference>
<comment type="subcellular location">
    <subcellularLocation>
        <location evidence="2">Secreted</location>
    </subcellularLocation>
</comment>
<dbReference type="Pfam" id="PF01301">
    <property type="entry name" value="Glyco_hydro_35"/>
    <property type="match status" value="1"/>
</dbReference>
<gene>
    <name evidence="17" type="ORF">HETSPECPRED_004577</name>
</gene>
<dbReference type="SUPFAM" id="SSF48403">
    <property type="entry name" value="Ankyrin repeat"/>
    <property type="match status" value="1"/>
</dbReference>
<dbReference type="InterPro" id="IPR019801">
    <property type="entry name" value="Glyco_hydro_35_CS"/>
</dbReference>
<dbReference type="Gene3D" id="2.60.120.260">
    <property type="entry name" value="Galactose-binding domain-like"/>
    <property type="match status" value="2"/>
</dbReference>
<dbReference type="EMBL" id="CAJPDS010000028">
    <property type="protein sequence ID" value="CAF9921536.1"/>
    <property type="molecule type" value="Genomic_DNA"/>
</dbReference>
<dbReference type="FunFam" id="3.20.20.80:FF:000040">
    <property type="entry name" value="Beta-galactosidase A"/>
    <property type="match status" value="1"/>
</dbReference>
<keyword evidence="5" id="KW-0964">Secreted</keyword>
<comment type="catalytic activity">
    <reaction evidence="1 14">
        <text>Hydrolysis of terminal non-reducing beta-D-galactose residues in beta-D-galactosides.</text>
        <dbReference type="EC" id="3.2.1.23"/>
    </reaction>
</comment>
<evidence type="ECO:0000256" key="5">
    <source>
        <dbReference type="ARBA" id="ARBA00022525"/>
    </source>
</evidence>
<dbReference type="Gene3D" id="1.25.40.20">
    <property type="entry name" value="Ankyrin repeat-containing domain"/>
    <property type="match status" value="2"/>
</dbReference>
<dbReference type="InterPro" id="IPR025300">
    <property type="entry name" value="BetaGal_jelly_roll_dom"/>
</dbReference>
<dbReference type="GO" id="GO:0004565">
    <property type="term" value="F:beta-galactosidase activity"/>
    <property type="evidence" value="ECO:0007669"/>
    <property type="project" value="UniProtKB-EC"/>
</dbReference>
<dbReference type="InterPro" id="IPR008979">
    <property type="entry name" value="Galactose-bd-like_sf"/>
</dbReference>
<keyword evidence="13" id="KW-0040">ANK repeat</keyword>
<dbReference type="SMART" id="SM01029">
    <property type="entry name" value="BetaGal_dom2"/>
    <property type="match status" value="1"/>
</dbReference>
<comment type="caution">
    <text evidence="17">The sequence shown here is derived from an EMBL/GenBank/DDBJ whole genome shotgun (WGS) entry which is preliminary data.</text>
</comment>
<dbReference type="InterPro" id="IPR017853">
    <property type="entry name" value="GH"/>
</dbReference>
<dbReference type="SUPFAM" id="SSF51445">
    <property type="entry name" value="(Trans)glycosidases"/>
    <property type="match status" value="1"/>
</dbReference>
<proteinExistence type="inferred from homology"/>
<evidence type="ECO:0000256" key="1">
    <source>
        <dbReference type="ARBA" id="ARBA00001412"/>
    </source>
</evidence>
<evidence type="ECO:0000256" key="14">
    <source>
        <dbReference type="RuleBase" id="RU000675"/>
    </source>
</evidence>
<evidence type="ECO:0000256" key="3">
    <source>
        <dbReference type="ARBA" id="ARBA00009809"/>
    </source>
</evidence>
<evidence type="ECO:0000256" key="4">
    <source>
        <dbReference type="ARBA" id="ARBA00012756"/>
    </source>
</evidence>
<dbReference type="AlphaFoldDB" id="A0A8H3F8T6"/>
<dbReference type="OrthoDB" id="1657402at2759"/>
<evidence type="ECO:0000256" key="11">
    <source>
        <dbReference type="ARBA" id="ARBA00023295"/>
    </source>
</evidence>
<keyword evidence="7 14" id="KW-0378">Hydrolase</keyword>
<dbReference type="InterPro" id="IPR002110">
    <property type="entry name" value="Ankyrin_rpt"/>
</dbReference>
<organism evidence="17 18">
    <name type="scientific">Heterodermia speciosa</name>
    <dbReference type="NCBI Taxonomy" id="116794"/>
    <lineage>
        <taxon>Eukaryota</taxon>
        <taxon>Fungi</taxon>
        <taxon>Dikarya</taxon>
        <taxon>Ascomycota</taxon>
        <taxon>Pezizomycotina</taxon>
        <taxon>Lecanoromycetes</taxon>
        <taxon>OSLEUM clade</taxon>
        <taxon>Lecanoromycetidae</taxon>
        <taxon>Caliciales</taxon>
        <taxon>Physciaceae</taxon>
        <taxon>Heterodermia</taxon>
    </lineage>
</organism>
<keyword evidence="9" id="KW-0325">Glycoprotein</keyword>
<feature type="repeat" description="ANK" evidence="13">
    <location>
        <begin position="211"/>
        <end position="243"/>
    </location>
</feature>
<dbReference type="Proteomes" id="UP000664521">
    <property type="component" value="Unassembled WGS sequence"/>
</dbReference>
<evidence type="ECO:0000256" key="13">
    <source>
        <dbReference type="PROSITE-ProRule" id="PRU00023"/>
    </source>
</evidence>
<dbReference type="SUPFAM" id="SSF117100">
    <property type="entry name" value="Beta-galactosidase LacA, domain 3"/>
    <property type="match status" value="1"/>
</dbReference>
<evidence type="ECO:0000256" key="2">
    <source>
        <dbReference type="ARBA" id="ARBA00004613"/>
    </source>
</evidence>
<dbReference type="SUPFAM" id="SSF49785">
    <property type="entry name" value="Galactose-binding domain-like"/>
    <property type="match status" value="2"/>
</dbReference>
<reference evidence="17" key="1">
    <citation type="submission" date="2021-03" db="EMBL/GenBank/DDBJ databases">
        <authorList>
            <person name="Tagirdzhanova G."/>
        </authorList>
    </citation>
    <scope>NUCLEOTIDE SEQUENCE</scope>
</reference>
<dbReference type="Gene3D" id="2.102.20.10">
    <property type="entry name" value="Beta-galactosidase, domain 2"/>
    <property type="match status" value="1"/>
</dbReference>
<evidence type="ECO:0000256" key="7">
    <source>
        <dbReference type="ARBA" id="ARBA00022801"/>
    </source>
</evidence>
<dbReference type="PROSITE" id="PS50088">
    <property type="entry name" value="ANK_REPEAT"/>
    <property type="match status" value="1"/>
</dbReference>
<dbReference type="Pfam" id="PF13363">
    <property type="entry name" value="BetaGal_dom3"/>
    <property type="match status" value="1"/>
</dbReference>
<dbReference type="Gene3D" id="2.60.390.10">
    <property type="entry name" value="Beta-galactosidase, domain 3"/>
    <property type="match status" value="1"/>
</dbReference>
<evidence type="ECO:0000313" key="17">
    <source>
        <dbReference type="EMBL" id="CAF9921536.1"/>
    </source>
</evidence>
<evidence type="ECO:0000256" key="15">
    <source>
        <dbReference type="RuleBase" id="RU003679"/>
    </source>
</evidence>
<dbReference type="Pfam" id="PF10435">
    <property type="entry name" value="BetaGal_dom2"/>
    <property type="match status" value="1"/>
</dbReference>
<dbReference type="SUPFAM" id="SSF51011">
    <property type="entry name" value="Glycosyl hydrolase domain"/>
    <property type="match status" value="1"/>
</dbReference>
<dbReference type="PANTHER" id="PTHR23421">
    <property type="entry name" value="BETA-GALACTOSIDASE RELATED"/>
    <property type="match status" value="1"/>
</dbReference>
<dbReference type="GO" id="GO:0000272">
    <property type="term" value="P:polysaccharide catabolic process"/>
    <property type="evidence" value="ECO:0007669"/>
    <property type="project" value="UniProtKB-KW"/>
</dbReference>
<evidence type="ECO:0000259" key="16">
    <source>
        <dbReference type="SMART" id="SM01029"/>
    </source>
</evidence>
<keyword evidence="8" id="KW-1015">Disulfide bond</keyword>
<dbReference type="InterPro" id="IPR036770">
    <property type="entry name" value="Ankyrin_rpt-contain_sf"/>
</dbReference>
<dbReference type="InterPro" id="IPR036833">
    <property type="entry name" value="BetaGal_dom3_sf"/>
</dbReference>
<evidence type="ECO:0000256" key="12">
    <source>
        <dbReference type="ARBA" id="ARBA00023326"/>
    </source>
</evidence>
<keyword evidence="12" id="KW-0624">Polysaccharide degradation</keyword>
<evidence type="ECO:0000256" key="8">
    <source>
        <dbReference type="ARBA" id="ARBA00023157"/>
    </source>
</evidence>
<dbReference type="FunFam" id="2.102.20.10:FF:000001">
    <property type="entry name" value="Beta-galactosidase A"/>
    <property type="match status" value="1"/>
</dbReference>
<comment type="similarity">
    <text evidence="3 15">Belongs to the glycosyl hydrolase 35 family.</text>
</comment>
<keyword evidence="18" id="KW-1185">Reference proteome</keyword>
<evidence type="ECO:0000256" key="10">
    <source>
        <dbReference type="ARBA" id="ARBA00023277"/>
    </source>
</evidence>
<dbReference type="Pfam" id="PF13364">
    <property type="entry name" value="BetaGal_ABD2"/>
    <property type="match status" value="2"/>
</dbReference>
<dbReference type="InterPro" id="IPR037110">
    <property type="entry name" value="Betagal_dom2_sf"/>
</dbReference>
<keyword evidence="11 14" id="KW-0326">Glycosidase</keyword>
<dbReference type="PRINTS" id="PR00742">
    <property type="entry name" value="GLHYDRLASE35"/>
</dbReference>
<accession>A0A8H3F8T6</accession>
<dbReference type="EC" id="3.2.1.23" evidence="4 14"/>
<dbReference type="Pfam" id="PF00023">
    <property type="entry name" value="Ank"/>
    <property type="match status" value="1"/>
</dbReference>
<dbReference type="PROSITE" id="PS01182">
    <property type="entry name" value="GLYCOSYL_HYDROL_F35"/>
    <property type="match status" value="1"/>
</dbReference>
<evidence type="ECO:0000256" key="6">
    <source>
        <dbReference type="ARBA" id="ARBA00022729"/>
    </source>
</evidence>
<dbReference type="InterPro" id="IPR025972">
    <property type="entry name" value="BetaGal_dom3"/>
</dbReference>
<keyword evidence="10" id="KW-0119">Carbohydrate metabolism</keyword>
<dbReference type="InterPro" id="IPR018954">
    <property type="entry name" value="Betagal_dom2"/>
</dbReference>
<dbReference type="InterPro" id="IPR031330">
    <property type="entry name" value="Gly_Hdrlase_35_cat"/>
</dbReference>
<feature type="domain" description="Beta-galactosidase" evidence="16">
    <location>
        <begin position="609"/>
        <end position="786"/>
    </location>
</feature>
<keyword evidence="6" id="KW-0732">Signal</keyword>
<dbReference type="GO" id="GO:0005576">
    <property type="term" value="C:extracellular region"/>
    <property type="evidence" value="ECO:0007669"/>
    <property type="project" value="UniProtKB-SubCell"/>
</dbReference>
<sequence>MSELTTADPEALAAAREGDLSRVQDLVEQWRANLSPSELTASHLRQPLVESLVANQAQVVSYLLDQGAELDSHLVTLAPVEETSTDMFQVFLDHGWDINGITSNGAPRLKDVVPFEPLVRFFLVHGANPNTCGSRRFNILDVAAASSTPEVFSLLIRHGANLEDSDALHAAAGAGETTSGRVEMMAFLLDTLKMDINAIAKHGPPAGRGLGSGTPLHSAVFAQKKDRIDFLLAGNANVDAKNTLGQTALEFAREWDLDEPAEILREYTSPRLPVPTLWLDILQKIKALGYNGVSFYTDWALLEGQECHFIAEGVFSLDSLFQAASEAGIYLLARPGPYINAEVSGGGFPGWLQRTEAVLRTPDYLNYTANYVKNIADIVAKAQITNGGPVILLQPENEYSQATPGTEFPNGDYFQAVENQYRDAGIVVPFISNDARPQGYQAPGTGNGSVDIYGHDAYPLGFDCANPYTWPDGALPTNFHSLHLKQSPTTPYSLVEFQGGSFDPWGGSSFSNCTILLNDEFERVFYKNDFSFGVTILNIYMVFRLSASADHLTKHKQTFGGTNWGNLGHPGGYTSYDYGAVLAEDRTVSREKYSEAKLLANFLQVSSAYLTVTPGAGTNGSFVNTDLLAVTPLNGNLTSFYIVRHANYSSLASTQYRITLRTIQGSFSLPQLSSDLTLNGRDSKIHVTDYELGGSTRLLYSTADIFTWKKYESITILLLYSGLNETNEIAFTGAPSYAIVDGSGIKSETKNGSLILNWATTVEQKVVQVGHSIRVYLLDRNDAYNYWVLSLSSPVSNFTSPITSSVIVRGGYLLRTASIIDTTLDLIGDINCTTSFVIIGSPTPITALKFNHIIVPTTLDSHGLLSGTVPFIFPKFTIPTLTDLQWKYIDSLPEVQPTYNDSLWPNANQTSSNNPRNLTTPTSLYASDYGFNTGTLLYRGHFTARGNESAFFIETQGGTAFAHSIFLNSSFLGWWPGISISANYNQTLPLPSLQAGAKYILTIVIDNMGLDENGVVGADEMKNPRGILRYSLSGRKSEAITWKLTGNLGREAYKDKIRGPLNEGGIFAERQGYHLPLPPSTDWKQGKPTEGLTDAGIAFYTTTFHLDLPIGYDIPLAFEFTNVTTNGRPTQFRSQLYVNGWQFGKYVNNIGPQTLFPVPEGILNYHGDNSLALSLWALNSTTGAKLEGFRLVNTAVVMSGYGTTVEMSSKDQWARREGAY</sequence>
<dbReference type="SMART" id="SM00248">
    <property type="entry name" value="ANK"/>
    <property type="match status" value="4"/>
</dbReference>
<dbReference type="FunFam" id="2.60.120.260:FF:000065">
    <property type="entry name" value="Beta-galactosidase A"/>
    <property type="match status" value="1"/>
</dbReference>
<evidence type="ECO:0000256" key="9">
    <source>
        <dbReference type="ARBA" id="ARBA00023180"/>
    </source>
</evidence>
<name>A0A8H3F8T6_9LECA</name>
<protein>
    <recommendedName>
        <fullName evidence="4 14">Beta-galactosidase</fullName>
        <ecNumber evidence="4 14">3.2.1.23</ecNumber>
    </recommendedName>
</protein>
<dbReference type="Gene3D" id="3.20.20.80">
    <property type="entry name" value="Glycosidases"/>
    <property type="match status" value="1"/>
</dbReference>